<evidence type="ECO:0000313" key="14">
    <source>
        <dbReference type="Ensembl" id="ENSFTIP00000015060.1"/>
    </source>
</evidence>
<evidence type="ECO:0000256" key="3">
    <source>
        <dbReference type="ARBA" id="ARBA00022723"/>
    </source>
</evidence>
<dbReference type="Gene3D" id="2.110.10.10">
    <property type="entry name" value="Hemopexin-like domain"/>
    <property type="match status" value="1"/>
</dbReference>
<dbReference type="GO" id="GO:0004222">
    <property type="term" value="F:metalloendopeptidase activity"/>
    <property type="evidence" value="ECO:0007669"/>
    <property type="project" value="InterPro"/>
</dbReference>
<evidence type="ECO:0000259" key="13">
    <source>
        <dbReference type="SMART" id="SM00235"/>
    </source>
</evidence>
<keyword evidence="12" id="KW-0732">Signal</keyword>
<dbReference type="InterPro" id="IPR036375">
    <property type="entry name" value="Hemopexin-like_dom_sf"/>
</dbReference>
<feature type="binding site" description="in inhibited form" evidence="10">
    <location>
        <position position="69"/>
    </location>
    <ligand>
        <name>Zn(2+)</name>
        <dbReference type="ChEBI" id="CHEBI:29105"/>
        <label>2</label>
        <note>catalytic</note>
    </ligand>
</feature>
<comment type="cofactor">
    <cofactor evidence="10">
        <name>Zn(2+)</name>
        <dbReference type="ChEBI" id="CHEBI:29105"/>
    </cofactor>
    <text evidence="10">Binds 2 Zn(2+) ions per subunit.</text>
</comment>
<dbReference type="Pfam" id="PF00413">
    <property type="entry name" value="Peptidase_M10"/>
    <property type="match status" value="1"/>
</dbReference>
<dbReference type="GO" id="GO:0005615">
    <property type="term" value="C:extracellular space"/>
    <property type="evidence" value="ECO:0007669"/>
    <property type="project" value="TreeGrafter"/>
</dbReference>
<evidence type="ECO:0000256" key="8">
    <source>
        <dbReference type="PIRSR" id="PIRSR001191-1"/>
    </source>
</evidence>
<dbReference type="InterPro" id="IPR024079">
    <property type="entry name" value="MetalloPept_cat_dom_sf"/>
</dbReference>
<dbReference type="PIRSF" id="PIRSF001191">
    <property type="entry name" value="Peptidase_M10A_matrix"/>
    <property type="match status" value="1"/>
</dbReference>
<keyword evidence="5 9" id="KW-0862">Zinc</keyword>
<dbReference type="PANTHER" id="PTHR10201:SF165">
    <property type="entry name" value="COLLAGENASE 3"/>
    <property type="match status" value="1"/>
</dbReference>
<feature type="binding site" evidence="9">
    <location>
        <position position="168"/>
    </location>
    <ligand>
        <name>Zn(2+)</name>
        <dbReference type="ChEBI" id="CHEBI:29105"/>
        <label>2</label>
        <note>catalytic</note>
    </ligand>
</feature>
<dbReference type="InterPro" id="IPR036365">
    <property type="entry name" value="PGBD-like_sf"/>
</dbReference>
<reference evidence="14" key="2">
    <citation type="submission" date="2025-09" db="UniProtKB">
        <authorList>
            <consortium name="Ensembl"/>
        </authorList>
    </citation>
    <scope>IDENTIFICATION</scope>
</reference>
<dbReference type="SUPFAM" id="SSF55486">
    <property type="entry name" value="Metalloproteases ('zincins'), catalytic domain"/>
    <property type="match status" value="1"/>
</dbReference>
<name>A0A8C4XQV5_FALTI</name>
<evidence type="ECO:0000256" key="1">
    <source>
        <dbReference type="ARBA" id="ARBA00010370"/>
    </source>
</evidence>
<comment type="cofactor">
    <cofactor evidence="10">
        <name>Ca(2+)</name>
        <dbReference type="ChEBI" id="CHEBI:29108"/>
    </cofactor>
    <text evidence="10">Can bind about 5 Ca(2+) ions per subunit.</text>
</comment>
<dbReference type="SUPFAM" id="SSF47090">
    <property type="entry name" value="PGBD-like"/>
    <property type="match status" value="1"/>
</dbReference>
<evidence type="ECO:0000256" key="6">
    <source>
        <dbReference type="ARBA" id="ARBA00023049"/>
    </source>
</evidence>
<feature type="binding site" evidence="10">
    <location>
        <position position="101"/>
    </location>
    <ligand>
        <name>Ca(2+)</name>
        <dbReference type="ChEBI" id="CHEBI:29108"/>
        <label>1</label>
    </ligand>
</feature>
<dbReference type="GO" id="GO:0008270">
    <property type="term" value="F:zinc ion binding"/>
    <property type="evidence" value="ECO:0007669"/>
    <property type="project" value="InterPro"/>
</dbReference>
<feature type="active site" evidence="8">
    <location>
        <position position="159"/>
    </location>
</feature>
<keyword evidence="10" id="KW-0106">Calcium</keyword>
<dbReference type="InterPro" id="IPR021190">
    <property type="entry name" value="Pept_M10A"/>
</dbReference>
<feature type="binding site" evidence="9">
    <location>
        <position position="162"/>
    </location>
    <ligand>
        <name>Zn(2+)</name>
        <dbReference type="ChEBI" id="CHEBI:29105"/>
        <label>2</label>
        <note>catalytic</note>
    </ligand>
</feature>
<feature type="modified residue" description="Phosphotyrosine; by PKDCC" evidence="11">
    <location>
        <position position="264"/>
    </location>
</feature>
<dbReference type="Ensembl" id="ENSFTIT00000015696.1">
    <property type="protein sequence ID" value="ENSFTIP00000015060.1"/>
    <property type="gene ID" value="ENSFTIG00000010001.1"/>
</dbReference>
<protein>
    <recommendedName>
        <fullName evidence="13">Peptidase metallopeptidase domain-containing protein</fullName>
    </recommendedName>
</protein>
<evidence type="ECO:0000256" key="4">
    <source>
        <dbReference type="ARBA" id="ARBA00022801"/>
    </source>
</evidence>
<dbReference type="PRINTS" id="PR00138">
    <property type="entry name" value="MATRIXIN"/>
</dbReference>
<feature type="chain" id="PRO_5034375170" description="Peptidase metallopeptidase domain-containing protein" evidence="12">
    <location>
        <begin position="18"/>
        <end position="310"/>
    </location>
</feature>
<keyword evidence="4" id="KW-0378">Hydrolase</keyword>
<dbReference type="GO" id="GO:0030198">
    <property type="term" value="P:extracellular matrix organization"/>
    <property type="evidence" value="ECO:0007669"/>
    <property type="project" value="TreeGrafter"/>
</dbReference>
<evidence type="ECO:0000256" key="5">
    <source>
        <dbReference type="ARBA" id="ARBA00022833"/>
    </source>
</evidence>
<evidence type="ECO:0000313" key="15">
    <source>
        <dbReference type="Proteomes" id="UP000694562"/>
    </source>
</evidence>
<proteinExistence type="inferred from homology"/>
<keyword evidence="7" id="KW-1015">Disulfide bond</keyword>
<evidence type="ECO:0000256" key="12">
    <source>
        <dbReference type="SAM" id="SignalP"/>
    </source>
</evidence>
<dbReference type="GO" id="GO:0030574">
    <property type="term" value="P:collagen catabolic process"/>
    <property type="evidence" value="ECO:0007669"/>
    <property type="project" value="TreeGrafter"/>
</dbReference>
<reference evidence="14" key="1">
    <citation type="submission" date="2025-08" db="UniProtKB">
        <authorList>
            <consortium name="Ensembl"/>
        </authorList>
    </citation>
    <scope>IDENTIFICATION</scope>
</reference>
<sequence>METLPFLLLLCTALSCAFPAAIRQKEGGMQLMQVRRRPKKVKEMQEFFGLEVMGKLDSGTLDLVQKCCCGFPDVAGFSTFTEKPKWAKQVLTYRILKYTPDLSVTPLKSIKKGRGDADIMISFAARVTSTPFHVACFVEDETWTKSKEATNLFYVAAHEFGHSLGLFHSKDPNVLIYAVCRKFDPSVFPLHQDDINYLYDPTETKDPSLFLKVKWLGVIFKLYPTAWKSNFTQNISHSRQKDKNVSFKGDEFWVVRGDTIIPGYPQKVYTPCFSKGVTKIDAAFYNRMSQLAMEKHLKGRRNSAFGFLCN</sequence>
<dbReference type="SUPFAM" id="SSF50923">
    <property type="entry name" value="Hemopexin-like domain"/>
    <property type="match status" value="1"/>
</dbReference>
<feature type="domain" description="Peptidase metallopeptidase" evidence="13">
    <location>
        <begin position="82"/>
        <end position="201"/>
    </location>
</feature>
<feature type="signal peptide" evidence="12">
    <location>
        <begin position="1"/>
        <end position="17"/>
    </location>
</feature>
<dbReference type="PANTHER" id="PTHR10201">
    <property type="entry name" value="MATRIX METALLOPROTEINASE"/>
    <property type="match status" value="1"/>
</dbReference>
<dbReference type="Proteomes" id="UP000694562">
    <property type="component" value="Unplaced"/>
</dbReference>
<feature type="binding site" evidence="10">
    <location>
        <position position="118"/>
    </location>
    <ligand>
        <name>Ca(2+)</name>
        <dbReference type="ChEBI" id="CHEBI:29108"/>
        <label>2</label>
    </ligand>
</feature>
<evidence type="ECO:0000256" key="2">
    <source>
        <dbReference type="ARBA" id="ARBA00022670"/>
    </source>
</evidence>
<keyword evidence="15" id="KW-1185">Reference proteome</keyword>
<comment type="similarity">
    <text evidence="1">Belongs to the peptidase M10A family.</text>
</comment>
<feature type="binding site" evidence="10">
    <location>
        <position position="141"/>
    </location>
    <ligand>
        <name>Ca(2+)</name>
        <dbReference type="ChEBI" id="CHEBI:29108"/>
        <label>1</label>
    </ligand>
</feature>
<keyword evidence="3 9" id="KW-0479">Metal-binding</keyword>
<feature type="binding site" evidence="10">
    <location>
        <position position="141"/>
    </location>
    <ligand>
        <name>Ca(2+)</name>
        <dbReference type="ChEBI" id="CHEBI:29108"/>
        <label>3</label>
    </ligand>
</feature>
<evidence type="ECO:0000256" key="11">
    <source>
        <dbReference type="PIRSR" id="PIRSR621190-4"/>
    </source>
</evidence>
<organism evidence="14 15">
    <name type="scientific">Falco tinnunculus</name>
    <name type="common">Common kestrel</name>
    <dbReference type="NCBI Taxonomy" id="100819"/>
    <lineage>
        <taxon>Eukaryota</taxon>
        <taxon>Metazoa</taxon>
        <taxon>Chordata</taxon>
        <taxon>Craniata</taxon>
        <taxon>Vertebrata</taxon>
        <taxon>Euteleostomi</taxon>
        <taxon>Archelosauria</taxon>
        <taxon>Archosauria</taxon>
        <taxon>Dinosauria</taxon>
        <taxon>Saurischia</taxon>
        <taxon>Theropoda</taxon>
        <taxon>Coelurosauria</taxon>
        <taxon>Aves</taxon>
        <taxon>Neognathae</taxon>
        <taxon>Neoaves</taxon>
        <taxon>Telluraves</taxon>
        <taxon>Australaves</taxon>
        <taxon>Falconiformes</taxon>
        <taxon>Falconidae</taxon>
        <taxon>Falco</taxon>
    </lineage>
</organism>
<evidence type="ECO:0000256" key="9">
    <source>
        <dbReference type="PIRSR" id="PIRSR001191-2"/>
    </source>
</evidence>
<dbReference type="Gene3D" id="3.40.390.10">
    <property type="entry name" value="Collagenase (Catalytic Domain)"/>
    <property type="match status" value="1"/>
</dbReference>
<keyword evidence="2" id="KW-0645">Protease</keyword>
<dbReference type="GO" id="GO:0031012">
    <property type="term" value="C:extracellular matrix"/>
    <property type="evidence" value="ECO:0007669"/>
    <property type="project" value="InterPro"/>
</dbReference>
<keyword evidence="6" id="KW-0482">Metalloprotease</keyword>
<dbReference type="AlphaFoldDB" id="A0A8C4XQV5"/>
<dbReference type="OrthoDB" id="406838at2759"/>
<feature type="binding site" evidence="10">
    <location>
        <position position="283"/>
    </location>
    <ligand>
        <name>Ca(2+)</name>
        <dbReference type="ChEBI" id="CHEBI:29108"/>
        <label>5</label>
    </ligand>
</feature>
<dbReference type="InterPro" id="IPR001818">
    <property type="entry name" value="Pept_M10_metallopeptidase"/>
</dbReference>
<evidence type="ECO:0000256" key="10">
    <source>
        <dbReference type="PIRSR" id="PIRSR621190-2"/>
    </source>
</evidence>
<dbReference type="SMART" id="SM00235">
    <property type="entry name" value="ZnMc"/>
    <property type="match status" value="1"/>
</dbReference>
<dbReference type="GO" id="GO:0006508">
    <property type="term" value="P:proteolysis"/>
    <property type="evidence" value="ECO:0007669"/>
    <property type="project" value="UniProtKB-KW"/>
</dbReference>
<evidence type="ECO:0000256" key="7">
    <source>
        <dbReference type="ARBA" id="ARBA00023157"/>
    </source>
</evidence>
<feature type="binding site" evidence="9">
    <location>
        <position position="158"/>
    </location>
    <ligand>
        <name>Zn(2+)</name>
        <dbReference type="ChEBI" id="CHEBI:29105"/>
        <label>2</label>
        <note>catalytic</note>
    </ligand>
</feature>
<accession>A0A8C4XQV5</accession>
<dbReference type="InterPro" id="IPR006026">
    <property type="entry name" value="Peptidase_Metallo"/>
</dbReference>